<dbReference type="RefSeq" id="WP_335420805.1">
    <property type="nucleotide sequence ID" value="NZ_JBALHR010000002.1"/>
</dbReference>
<evidence type="ECO:0000313" key="1">
    <source>
        <dbReference type="EMBL" id="MEH7827635.1"/>
    </source>
</evidence>
<keyword evidence="2" id="KW-1185">Reference proteome</keyword>
<sequence length="62" mass="6558">MAGRQITAKQALRSIMSAGWKSDGLAIDAATDLLVLNGADEETARAEVVAAFNQHFKIMGPV</sequence>
<accession>A0ABU8BTN9</accession>
<gene>
    <name evidence="1" type="ORF">V6590_05710</name>
</gene>
<dbReference type="EMBL" id="JBALHR010000002">
    <property type="protein sequence ID" value="MEH7827635.1"/>
    <property type="molecule type" value="Genomic_DNA"/>
</dbReference>
<dbReference type="Proteomes" id="UP001431963">
    <property type="component" value="Unassembled WGS sequence"/>
</dbReference>
<name>A0ABU8BTN9_9RHOB</name>
<reference evidence="1" key="1">
    <citation type="submission" date="2024-02" db="EMBL/GenBank/DDBJ databases">
        <title>Genome sequences of strain Gemmobacter sp. JM10B15.</title>
        <authorList>
            <person name="Zhang M."/>
        </authorList>
    </citation>
    <scope>NUCLEOTIDE SEQUENCE</scope>
    <source>
        <strain evidence="1">JM10B15</strain>
    </source>
</reference>
<evidence type="ECO:0000313" key="2">
    <source>
        <dbReference type="Proteomes" id="UP001431963"/>
    </source>
</evidence>
<comment type="caution">
    <text evidence="1">The sequence shown here is derived from an EMBL/GenBank/DDBJ whole genome shotgun (WGS) entry which is preliminary data.</text>
</comment>
<protein>
    <submittedName>
        <fullName evidence="1">Uncharacterized protein</fullName>
    </submittedName>
</protein>
<proteinExistence type="predicted"/>
<organism evidence="1 2">
    <name type="scientific">Gemmobacter denitrificans</name>
    <dbReference type="NCBI Taxonomy" id="3123040"/>
    <lineage>
        <taxon>Bacteria</taxon>
        <taxon>Pseudomonadati</taxon>
        <taxon>Pseudomonadota</taxon>
        <taxon>Alphaproteobacteria</taxon>
        <taxon>Rhodobacterales</taxon>
        <taxon>Paracoccaceae</taxon>
        <taxon>Gemmobacter</taxon>
    </lineage>
</organism>